<sequence>MEEARRWRETELIVGGTMALPPLWKGCCLPFSFNRNADCPWYNGTYSTIHWWMLSTVSEARCVLFLPNGQRHVTCEAVHVYAFVSYTLLSGCLAKGRETQWELTHNYYVLWLCRFMIVVYYRNNMLENLIKLFRGLEAFGHKPPEQSIIQRVADAYEMLGLVEEK</sequence>
<dbReference type="Proteomes" id="UP001396334">
    <property type="component" value="Unassembled WGS sequence"/>
</dbReference>
<evidence type="ECO:0008006" key="3">
    <source>
        <dbReference type="Google" id="ProtNLM"/>
    </source>
</evidence>
<evidence type="ECO:0000313" key="2">
    <source>
        <dbReference type="Proteomes" id="UP001396334"/>
    </source>
</evidence>
<gene>
    <name evidence="1" type="ORF">V6N11_016968</name>
</gene>
<comment type="caution">
    <text evidence="1">The sequence shown here is derived from an EMBL/GenBank/DDBJ whole genome shotgun (WGS) entry which is preliminary data.</text>
</comment>
<evidence type="ECO:0000313" key="1">
    <source>
        <dbReference type="EMBL" id="KAK9041880.1"/>
    </source>
</evidence>
<keyword evidence="2" id="KW-1185">Reference proteome</keyword>
<dbReference type="PANTHER" id="PTHR47603:SF1">
    <property type="entry name" value="PPR CONTAINING-LIKE PROTEIN"/>
    <property type="match status" value="1"/>
</dbReference>
<protein>
    <recommendedName>
        <fullName evidence="3">Aminotransferase-like plant mobile domain-containing protein</fullName>
    </recommendedName>
</protein>
<accession>A0ABR2TWL5</accession>
<dbReference type="PANTHER" id="PTHR47603">
    <property type="entry name" value="PPR CONTAINING-LIKE PROTEIN"/>
    <property type="match status" value="1"/>
</dbReference>
<dbReference type="EMBL" id="JBBPBN010000004">
    <property type="protein sequence ID" value="KAK9041880.1"/>
    <property type="molecule type" value="Genomic_DNA"/>
</dbReference>
<name>A0ABR2TWL5_9ROSI</name>
<proteinExistence type="predicted"/>
<reference evidence="1 2" key="1">
    <citation type="journal article" date="2024" name="G3 (Bethesda)">
        <title>Genome assembly of Hibiscus sabdariffa L. provides insights into metabolisms of medicinal natural products.</title>
        <authorList>
            <person name="Kim T."/>
        </authorList>
    </citation>
    <scope>NUCLEOTIDE SEQUENCE [LARGE SCALE GENOMIC DNA]</scope>
    <source>
        <strain evidence="1">TK-2024</strain>
        <tissue evidence="1">Old leaves</tissue>
    </source>
</reference>
<organism evidence="1 2">
    <name type="scientific">Hibiscus sabdariffa</name>
    <name type="common">roselle</name>
    <dbReference type="NCBI Taxonomy" id="183260"/>
    <lineage>
        <taxon>Eukaryota</taxon>
        <taxon>Viridiplantae</taxon>
        <taxon>Streptophyta</taxon>
        <taxon>Embryophyta</taxon>
        <taxon>Tracheophyta</taxon>
        <taxon>Spermatophyta</taxon>
        <taxon>Magnoliopsida</taxon>
        <taxon>eudicotyledons</taxon>
        <taxon>Gunneridae</taxon>
        <taxon>Pentapetalae</taxon>
        <taxon>rosids</taxon>
        <taxon>malvids</taxon>
        <taxon>Malvales</taxon>
        <taxon>Malvaceae</taxon>
        <taxon>Malvoideae</taxon>
        <taxon>Hibiscus</taxon>
    </lineage>
</organism>